<dbReference type="VEuPathDB" id="FungiDB:SPSK_10648"/>
<sequence>MDRVQGVTFFFSGARLFGIHSHVSEGASALSTYEGIPTGCRRGMVWIYLPMPRSDQLLVLGVRAKSSSSPCVNILIRTRLAGDVVIGQHSPGGVKDRCLGRSAPITLICGESKVGFPVPHFGAYCQFSADARLPEPFPLATSYHSLIGSDAYFSWASLSGITSALTYYDSKTGFCRGILLQYDNGGARTLGQCRRQVDPAEEVYKTRMLCWRTEMYRSQRQRMVHRTQVRFQHDPQHEHDNKWKCHALEGVLHFWFTDEATFLVVIN</sequence>
<evidence type="ECO:0000313" key="2">
    <source>
        <dbReference type="Proteomes" id="UP000033710"/>
    </source>
</evidence>
<dbReference type="AlphaFoldDB" id="A0A0F2LV04"/>
<reference evidence="1 2" key="2">
    <citation type="journal article" date="2015" name="Eukaryot. Cell">
        <title>Asexual propagation of a virulent clone complex in a human and feline outbreak of sporotrichosis.</title>
        <authorList>
            <person name="Teixeira Mde M."/>
            <person name="Rodrigues A.M."/>
            <person name="Tsui C.K."/>
            <person name="de Almeida L.G."/>
            <person name="Van Diepeningen A.D."/>
            <person name="van den Ende B.G."/>
            <person name="Fernandes G.F."/>
            <person name="Kano R."/>
            <person name="Hamelin R.C."/>
            <person name="Lopes-Bezerra L.M."/>
            <person name="Vasconcelos A.T."/>
            <person name="de Hoog S."/>
            <person name="de Camargo Z.P."/>
            <person name="Felipe M.S."/>
        </authorList>
    </citation>
    <scope>NUCLEOTIDE SEQUENCE [LARGE SCALE GENOMIC DNA]</scope>
    <source>
        <strain evidence="1 2">1099-18</strain>
    </source>
</reference>
<proteinExistence type="predicted"/>
<dbReference type="EMBL" id="AXCR01000012">
    <property type="protein sequence ID" value="KJR80335.1"/>
    <property type="molecule type" value="Genomic_DNA"/>
</dbReference>
<accession>A0A0F2LV04</accession>
<protein>
    <submittedName>
        <fullName evidence="1">Uncharacterized protein</fullName>
    </submittedName>
</protein>
<reference evidence="1 2" key="1">
    <citation type="journal article" date="2014" name="BMC Genomics">
        <title>Comparative genomics of the major fungal agents of human and animal Sporotrichosis: Sporothrix schenckii and Sporothrix brasiliensis.</title>
        <authorList>
            <person name="Teixeira M.M."/>
            <person name="de Almeida L.G."/>
            <person name="Kubitschek-Barreira P."/>
            <person name="Alves F.L."/>
            <person name="Kioshima E.S."/>
            <person name="Abadio A.K."/>
            <person name="Fernandes L."/>
            <person name="Derengowski L.S."/>
            <person name="Ferreira K.S."/>
            <person name="Souza R.C."/>
            <person name="Ruiz J.C."/>
            <person name="de Andrade N.C."/>
            <person name="Paes H.C."/>
            <person name="Nicola A.M."/>
            <person name="Albuquerque P."/>
            <person name="Gerber A.L."/>
            <person name="Martins V.P."/>
            <person name="Peconick L.D."/>
            <person name="Neto A.V."/>
            <person name="Chaucanez C.B."/>
            <person name="Silva P.A."/>
            <person name="Cunha O.L."/>
            <person name="de Oliveira F.F."/>
            <person name="dos Santos T.C."/>
            <person name="Barros A.L."/>
            <person name="Soares M.A."/>
            <person name="de Oliveira L.M."/>
            <person name="Marini M.M."/>
            <person name="Villalobos-Duno H."/>
            <person name="Cunha M.M."/>
            <person name="de Hoog S."/>
            <person name="da Silveira J.F."/>
            <person name="Henrissat B."/>
            <person name="Nino-Vega G.A."/>
            <person name="Cisalpino P.S."/>
            <person name="Mora-Montes H.M."/>
            <person name="Almeida S.R."/>
            <person name="Stajich J.E."/>
            <person name="Lopes-Bezerra L.M."/>
            <person name="Vasconcelos A.T."/>
            <person name="Felipe M.S."/>
        </authorList>
    </citation>
    <scope>NUCLEOTIDE SEQUENCE [LARGE SCALE GENOMIC DNA]</scope>
    <source>
        <strain evidence="1 2">1099-18</strain>
    </source>
</reference>
<dbReference type="KEGG" id="ssck:SPSK_10648"/>
<name>A0A0F2LV04_SPOSC</name>
<dbReference type="Proteomes" id="UP000033710">
    <property type="component" value="Unassembled WGS sequence"/>
</dbReference>
<organism evidence="1 2">
    <name type="scientific">Sporothrix schenckii 1099-18</name>
    <dbReference type="NCBI Taxonomy" id="1397361"/>
    <lineage>
        <taxon>Eukaryota</taxon>
        <taxon>Fungi</taxon>
        <taxon>Dikarya</taxon>
        <taxon>Ascomycota</taxon>
        <taxon>Pezizomycotina</taxon>
        <taxon>Sordariomycetes</taxon>
        <taxon>Sordariomycetidae</taxon>
        <taxon>Ophiostomatales</taxon>
        <taxon>Ophiostomataceae</taxon>
        <taxon>Sporothrix</taxon>
    </lineage>
</organism>
<dbReference type="GeneID" id="27672248"/>
<gene>
    <name evidence="1" type="ORF">SPSK_10648</name>
</gene>
<dbReference type="OrthoDB" id="4763081at2759"/>
<dbReference type="RefSeq" id="XP_016583011.1">
    <property type="nucleotide sequence ID" value="XM_016736971.1"/>
</dbReference>
<evidence type="ECO:0000313" key="1">
    <source>
        <dbReference type="EMBL" id="KJR80335.1"/>
    </source>
</evidence>
<comment type="caution">
    <text evidence="1">The sequence shown here is derived from an EMBL/GenBank/DDBJ whole genome shotgun (WGS) entry which is preliminary data.</text>
</comment>